<dbReference type="NCBIfam" id="TIGR01891">
    <property type="entry name" value="amidohydrolases"/>
    <property type="match status" value="1"/>
</dbReference>
<keyword evidence="2" id="KW-0479">Metal-binding</keyword>
<keyword evidence="3" id="KW-0472">Membrane</keyword>
<feature type="binding site" evidence="2">
    <location>
        <position position="139"/>
    </location>
    <ligand>
        <name>Mn(2+)</name>
        <dbReference type="ChEBI" id="CHEBI:29035"/>
        <label>2</label>
    </ligand>
</feature>
<dbReference type="SUPFAM" id="SSF53187">
    <property type="entry name" value="Zn-dependent exopeptidases"/>
    <property type="match status" value="1"/>
</dbReference>
<dbReference type="Gene3D" id="3.40.630.10">
    <property type="entry name" value="Zn peptidases"/>
    <property type="match status" value="1"/>
</dbReference>
<feature type="domain" description="Peptidase M20 dimerisation" evidence="4">
    <location>
        <begin position="188"/>
        <end position="283"/>
    </location>
</feature>
<dbReference type="FunFam" id="3.30.70.360:FF:000001">
    <property type="entry name" value="N-acetyldiaminopimelate deacetylase"/>
    <property type="match status" value="1"/>
</dbReference>
<feature type="binding site" evidence="2">
    <location>
        <position position="166"/>
    </location>
    <ligand>
        <name>Mn(2+)</name>
        <dbReference type="ChEBI" id="CHEBI:29035"/>
        <label>2</label>
    </ligand>
</feature>
<evidence type="ECO:0000256" key="1">
    <source>
        <dbReference type="ARBA" id="ARBA00022801"/>
    </source>
</evidence>
<evidence type="ECO:0000259" key="4">
    <source>
        <dbReference type="Pfam" id="PF07687"/>
    </source>
</evidence>
<dbReference type="PANTHER" id="PTHR11014">
    <property type="entry name" value="PEPTIDASE M20 FAMILY MEMBER"/>
    <property type="match status" value="1"/>
</dbReference>
<feature type="transmembrane region" description="Helical" evidence="3">
    <location>
        <begin position="385"/>
        <end position="409"/>
    </location>
</feature>
<dbReference type="GO" id="GO:0046872">
    <property type="term" value="F:metal ion binding"/>
    <property type="evidence" value="ECO:0007669"/>
    <property type="project" value="UniProtKB-KW"/>
</dbReference>
<dbReference type="Gene3D" id="3.30.70.360">
    <property type="match status" value="1"/>
</dbReference>
<comment type="cofactor">
    <cofactor evidence="2">
        <name>Mn(2+)</name>
        <dbReference type="ChEBI" id="CHEBI:29035"/>
    </cofactor>
    <text evidence="2">The Mn(2+) ion enhances activity.</text>
</comment>
<organism evidence="5 6">
    <name type="scientific">Mycetocola lacteus</name>
    <dbReference type="NCBI Taxonomy" id="76637"/>
    <lineage>
        <taxon>Bacteria</taxon>
        <taxon>Bacillati</taxon>
        <taxon>Actinomycetota</taxon>
        <taxon>Actinomycetes</taxon>
        <taxon>Micrococcales</taxon>
        <taxon>Microbacteriaceae</taxon>
        <taxon>Mycetocola</taxon>
    </lineage>
</organism>
<dbReference type="PANTHER" id="PTHR11014:SF63">
    <property type="entry name" value="METALLOPEPTIDASE, PUTATIVE (AFU_ORTHOLOGUE AFUA_6G09600)-RELATED"/>
    <property type="match status" value="1"/>
</dbReference>
<dbReference type="Proteomes" id="UP000269438">
    <property type="component" value="Unassembled WGS sequence"/>
</dbReference>
<dbReference type="AlphaFoldDB" id="A0A3L7AS74"/>
<protein>
    <submittedName>
        <fullName evidence="5">Amidohydrolase</fullName>
    </submittedName>
</protein>
<keyword evidence="2" id="KW-0464">Manganese</keyword>
<feature type="binding site" evidence="2">
    <location>
        <position position="106"/>
    </location>
    <ligand>
        <name>Mn(2+)</name>
        <dbReference type="ChEBI" id="CHEBI:29035"/>
        <label>2</label>
    </ligand>
</feature>
<name>A0A3L7AS74_9MICO</name>
<dbReference type="PIRSF" id="PIRSF005962">
    <property type="entry name" value="Pept_M20D_amidohydro"/>
    <property type="match status" value="1"/>
</dbReference>
<dbReference type="InterPro" id="IPR011650">
    <property type="entry name" value="Peptidase_M20_dimer"/>
</dbReference>
<keyword evidence="3" id="KW-1133">Transmembrane helix</keyword>
<comment type="caution">
    <text evidence="5">The sequence shown here is derived from an EMBL/GenBank/DDBJ whole genome shotgun (WGS) entry which is preliminary data.</text>
</comment>
<dbReference type="EMBL" id="RCUY01000005">
    <property type="protein sequence ID" value="RLP82974.1"/>
    <property type="molecule type" value="Genomic_DNA"/>
</dbReference>
<gene>
    <name evidence="5" type="ORF">D9V34_06940</name>
</gene>
<keyword evidence="1 5" id="KW-0378">Hydrolase</keyword>
<evidence type="ECO:0000313" key="6">
    <source>
        <dbReference type="Proteomes" id="UP000269438"/>
    </source>
</evidence>
<dbReference type="GO" id="GO:0019877">
    <property type="term" value="P:diaminopimelate biosynthetic process"/>
    <property type="evidence" value="ECO:0007669"/>
    <property type="project" value="UniProtKB-ARBA"/>
</dbReference>
<dbReference type="Pfam" id="PF01546">
    <property type="entry name" value="Peptidase_M20"/>
    <property type="match status" value="1"/>
</dbReference>
<sequence length="411" mass="42523">MSPHTSTDFEAVYRDLHTHPELGFQEVRTAGIVAEHLRSVGYEVTEGVGITGVVGILDRGPGATVLLRADMDALPVREETGLPYASTDSTINAEGVEVPLMHACGHDMHTTALLGAASALAADPTWTGRLMLVFQPAEEQGSGARTMIEDGLFERFGTPDVVLGQHVAPFPAGAFGLRSGAAFAASDSFVITLFGRGGHGSRPETTVDPIVLAASVILRLQTIVSREVAGTETAVLTIGSVHAGSAPNIIPDSAELKISLRSVDPAVRARVIAAIERIVRGEALTSGADREPTIVHAHSYPAVVNDEAATARVHAALTAAIPGVQVIDPGLVTGSEDVGMLAEAAGVPCMYWLLGGADPAPFANVTSQQDLVARVSALPSNHSPLFAPAIIPTLPLGIAALSAAALAWLKP</sequence>
<dbReference type="InterPro" id="IPR036264">
    <property type="entry name" value="Bact_exopeptidase_dim_dom"/>
</dbReference>
<accession>A0A3L7AS74</accession>
<dbReference type="InterPro" id="IPR017439">
    <property type="entry name" value="Amidohydrolase"/>
</dbReference>
<reference evidence="5 6" key="1">
    <citation type="submission" date="2018-10" db="EMBL/GenBank/DDBJ databases">
        <authorList>
            <person name="Li J."/>
        </authorList>
    </citation>
    <scope>NUCLEOTIDE SEQUENCE [LARGE SCALE GENOMIC DNA]</scope>
    <source>
        <strain evidence="5 6">JCM 11654</strain>
    </source>
</reference>
<feature type="binding site" evidence="2">
    <location>
        <position position="104"/>
    </location>
    <ligand>
        <name>Mn(2+)</name>
        <dbReference type="ChEBI" id="CHEBI:29035"/>
        <label>2</label>
    </ligand>
</feature>
<evidence type="ECO:0000313" key="5">
    <source>
        <dbReference type="EMBL" id="RLP82974.1"/>
    </source>
</evidence>
<evidence type="ECO:0000256" key="3">
    <source>
        <dbReference type="SAM" id="Phobius"/>
    </source>
</evidence>
<dbReference type="SUPFAM" id="SSF55031">
    <property type="entry name" value="Bacterial exopeptidase dimerisation domain"/>
    <property type="match status" value="1"/>
</dbReference>
<dbReference type="Pfam" id="PF07687">
    <property type="entry name" value="M20_dimer"/>
    <property type="match status" value="1"/>
</dbReference>
<dbReference type="OrthoDB" id="9777385at2"/>
<dbReference type="GO" id="GO:0050118">
    <property type="term" value="F:N-acetyldiaminopimelate deacetylase activity"/>
    <property type="evidence" value="ECO:0007669"/>
    <property type="project" value="UniProtKB-ARBA"/>
</dbReference>
<evidence type="ECO:0000256" key="2">
    <source>
        <dbReference type="PIRSR" id="PIRSR005962-1"/>
    </source>
</evidence>
<dbReference type="InterPro" id="IPR002933">
    <property type="entry name" value="Peptidase_M20"/>
</dbReference>
<dbReference type="RefSeq" id="WP_121688112.1">
    <property type="nucleotide sequence ID" value="NZ_RCUY01000005.1"/>
</dbReference>
<keyword evidence="6" id="KW-1185">Reference proteome</keyword>
<proteinExistence type="predicted"/>
<keyword evidence="3" id="KW-0812">Transmembrane</keyword>